<evidence type="ECO:0000313" key="2">
    <source>
        <dbReference type="EMBL" id="TXL73154.1"/>
    </source>
</evidence>
<sequence length="253" mass="27124">MRLRQCVFVARDLEASRAELCDILGIEVAYRDPAVGKWGLANVVCPVGNDFLEIVAPEKPGTSAGRYIDRRGGDGGYMVILQVPDAIAERERVTGLGIRAVEQKNMPEYRYTHFHPSDTAGVLLSIDSVVAPADADAALFWPPASTGWIEHRRSDVTSGLAAVEIQANDPVEAAALWGRILARPVTTSGGAHRLAIDGGEIRFVAIADGRGPGVSAYDVKAADRARVLAAAEKHGKRRSDTQVEVCGCRINLV</sequence>
<keyword evidence="3" id="KW-1185">Reference proteome</keyword>
<reference evidence="2 3" key="1">
    <citation type="submission" date="2019-06" db="EMBL/GenBank/DDBJ databases">
        <title>New taxonomy in bacterial strain CC-CFT640, isolated from vineyard.</title>
        <authorList>
            <person name="Lin S.-Y."/>
            <person name="Tsai C.-F."/>
            <person name="Young C.-C."/>
        </authorList>
    </citation>
    <scope>NUCLEOTIDE SEQUENCE [LARGE SCALE GENOMIC DNA]</scope>
    <source>
        <strain evidence="2 3">CC-CFT640</strain>
    </source>
</reference>
<dbReference type="OrthoDB" id="7054074at2"/>
<dbReference type="InterPro" id="IPR037523">
    <property type="entry name" value="VOC_core"/>
</dbReference>
<dbReference type="SUPFAM" id="SSF54593">
    <property type="entry name" value="Glyoxalase/Bleomycin resistance protein/Dihydroxybiphenyl dioxygenase"/>
    <property type="match status" value="1"/>
</dbReference>
<gene>
    <name evidence="2" type="ORF">FHP25_22240</name>
</gene>
<dbReference type="EMBL" id="VDUZ01000027">
    <property type="protein sequence ID" value="TXL73154.1"/>
    <property type="molecule type" value="Genomic_DNA"/>
</dbReference>
<comment type="caution">
    <text evidence="2">The sequence shown here is derived from an EMBL/GenBank/DDBJ whole genome shotgun (WGS) entry which is preliminary data.</text>
</comment>
<dbReference type="RefSeq" id="WP_147849174.1">
    <property type="nucleotide sequence ID" value="NZ_VDUZ01000027.1"/>
</dbReference>
<organism evidence="2 3">
    <name type="scientific">Vineibacter terrae</name>
    <dbReference type="NCBI Taxonomy" id="2586908"/>
    <lineage>
        <taxon>Bacteria</taxon>
        <taxon>Pseudomonadati</taxon>
        <taxon>Pseudomonadota</taxon>
        <taxon>Alphaproteobacteria</taxon>
        <taxon>Hyphomicrobiales</taxon>
        <taxon>Vineibacter</taxon>
    </lineage>
</organism>
<dbReference type="PROSITE" id="PS51819">
    <property type="entry name" value="VOC"/>
    <property type="match status" value="1"/>
</dbReference>
<accession>A0A5C8PHJ2</accession>
<evidence type="ECO:0000259" key="1">
    <source>
        <dbReference type="PROSITE" id="PS51819"/>
    </source>
</evidence>
<dbReference type="Proteomes" id="UP000321638">
    <property type="component" value="Unassembled WGS sequence"/>
</dbReference>
<dbReference type="InterPro" id="IPR029068">
    <property type="entry name" value="Glyas_Bleomycin-R_OHBP_Dase"/>
</dbReference>
<evidence type="ECO:0000313" key="3">
    <source>
        <dbReference type="Proteomes" id="UP000321638"/>
    </source>
</evidence>
<dbReference type="Pfam" id="PF13468">
    <property type="entry name" value="Glyoxalase_3"/>
    <property type="match status" value="1"/>
</dbReference>
<dbReference type="Gene3D" id="3.10.180.10">
    <property type="entry name" value="2,3-Dihydroxybiphenyl 1,2-Dioxygenase, domain 1"/>
    <property type="match status" value="1"/>
</dbReference>
<dbReference type="AlphaFoldDB" id="A0A5C8PHJ2"/>
<protein>
    <submittedName>
        <fullName evidence="2">VOC family protein</fullName>
    </submittedName>
</protein>
<proteinExistence type="predicted"/>
<dbReference type="InterPro" id="IPR025870">
    <property type="entry name" value="Glyoxalase-like_dom"/>
</dbReference>
<name>A0A5C8PHJ2_9HYPH</name>
<feature type="domain" description="VOC" evidence="1">
    <location>
        <begin position="2"/>
        <end position="129"/>
    </location>
</feature>